<gene>
    <name evidence="1" type="ORF">HYALB_00006461</name>
</gene>
<dbReference type="AlphaFoldDB" id="A0A9N9LHX4"/>
<comment type="caution">
    <text evidence="1">The sequence shown here is derived from an EMBL/GenBank/DDBJ whole genome shotgun (WGS) entry which is preliminary data.</text>
</comment>
<sequence>MLPECEAEAWVHSVFHSSCIPFSLLCSQKPTLPSPMASAYDASHEAPLADIYGQHSPVTIAVTIPLRTLELLKPACIPFDPSMRAAFNVSRPGETTERFQRGHVAVICPSISPSSCTTVGCDLRAQQVASVILNPARFRNCNS</sequence>
<proteinExistence type="predicted"/>
<reference evidence="1" key="1">
    <citation type="submission" date="2021-07" db="EMBL/GenBank/DDBJ databases">
        <authorList>
            <person name="Durling M."/>
        </authorList>
    </citation>
    <scope>NUCLEOTIDE SEQUENCE</scope>
</reference>
<evidence type="ECO:0000313" key="2">
    <source>
        <dbReference type="Proteomes" id="UP000701801"/>
    </source>
</evidence>
<keyword evidence="2" id="KW-1185">Reference proteome</keyword>
<name>A0A9N9LHX4_9HELO</name>
<dbReference type="Proteomes" id="UP000701801">
    <property type="component" value="Unassembled WGS sequence"/>
</dbReference>
<protein>
    <submittedName>
        <fullName evidence="1">Uncharacterized protein</fullName>
    </submittedName>
</protein>
<organism evidence="1 2">
    <name type="scientific">Hymenoscyphus albidus</name>
    <dbReference type="NCBI Taxonomy" id="595503"/>
    <lineage>
        <taxon>Eukaryota</taxon>
        <taxon>Fungi</taxon>
        <taxon>Dikarya</taxon>
        <taxon>Ascomycota</taxon>
        <taxon>Pezizomycotina</taxon>
        <taxon>Leotiomycetes</taxon>
        <taxon>Helotiales</taxon>
        <taxon>Helotiaceae</taxon>
        <taxon>Hymenoscyphus</taxon>
    </lineage>
</organism>
<accession>A0A9N9LHX4</accession>
<dbReference type="EMBL" id="CAJVRM010000069">
    <property type="protein sequence ID" value="CAG8973435.1"/>
    <property type="molecule type" value="Genomic_DNA"/>
</dbReference>
<evidence type="ECO:0000313" key="1">
    <source>
        <dbReference type="EMBL" id="CAG8973435.1"/>
    </source>
</evidence>